<dbReference type="NCBIfam" id="TIGR01325">
    <property type="entry name" value="O_suc_HS_sulf"/>
    <property type="match status" value="1"/>
</dbReference>
<dbReference type="InterPro" id="IPR015424">
    <property type="entry name" value="PyrdxlP-dep_Trfase"/>
</dbReference>
<keyword evidence="3 8" id="KW-0808">Transferase</keyword>
<dbReference type="GO" id="GO:0071268">
    <property type="term" value="P:homocysteine biosynthetic process"/>
    <property type="evidence" value="ECO:0007669"/>
    <property type="project" value="InterPro"/>
</dbReference>
<feature type="region of interest" description="Disordered" evidence="11">
    <location>
        <begin position="1"/>
        <end position="43"/>
    </location>
</feature>
<dbReference type="InterPro" id="IPR006234">
    <property type="entry name" value="O-succ-hSer_sulfhydrylase"/>
</dbReference>
<dbReference type="GO" id="GO:0071266">
    <property type="term" value="P:'de novo' L-methionine biosynthetic process"/>
    <property type="evidence" value="ECO:0007669"/>
    <property type="project" value="UniProtKB-UniRule"/>
</dbReference>
<dbReference type="PANTHER" id="PTHR11808">
    <property type="entry name" value="TRANS-SULFURATION ENZYME FAMILY MEMBER"/>
    <property type="match status" value="1"/>
</dbReference>
<comment type="subunit">
    <text evidence="2 8">Homotetramer.</text>
</comment>
<dbReference type="HAMAP" id="MF_02056">
    <property type="entry name" value="MetZ"/>
    <property type="match status" value="1"/>
</dbReference>
<dbReference type="GO" id="GO:0019346">
    <property type="term" value="P:transsulfuration"/>
    <property type="evidence" value="ECO:0007669"/>
    <property type="project" value="InterPro"/>
</dbReference>
<dbReference type="FunFam" id="3.90.1150.10:FF:000033">
    <property type="entry name" value="Cystathionine gamma-synthase"/>
    <property type="match status" value="1"/>
</dbReference>
<dbReference type="GO" id="GO:0016765">
    <property type="term" value="F:transferase activity, transferring alkyl or aryl (other than methyl) groups"/>
    <property type="evidence" value="ECO:0007669"/>
    <property type="project" value="UniProtKB-UniRule"/>
</dbReference>
<dbReference type="InterPro" id="IPR015422">
    <property type="entry name" value="PyrdxlP-dep_Trfase_small"/>
</dbReference>
<dbReference type="GO" id="GO:0030170">
    <property type="term" value="F:pyridoxal phosphate binding"/>
    <property type="evidence" value="ECO:0007669"/>
    <property type="project" value="UniProtKB-UniRule"/>
</dbReference>
<protein>
    <recommendedName>
        <fullName evidence="7 8">O-succinylhomoserine sulfhydrylase</fullName>
        <shortName evidence="8">OSH sulfhydrylase</shortName>
        <shortName evidence="8">OSHS sulfhydrylase</shortName>
        <ecNumber evidence="8">2.5.1.-</ecNumber>
    </recommendedName>
</protein>
<keyword evidence="8" id="KW-0028">Amino-acid biosynthesis</keyword>
<dbReference type="InterPro" id="IPR000277">
    <property type="entry name" value="Cys/Met-Metab_PyrdxlP-dep_enz"/>
</dbReference>
<keyword evidence="4 8" id="KW-0663">Pyridoxal phosphate</keyword>
<evidence type="ECO:0000256" key="3">
    <source>
        <dbReference type="ARBA" id="ARBA00022679"/>
    </source>
</evidence>
<dbReference type="Proteomes" id="UP000237911">
    <property type="component" value="Unassembled WGS sequence"/>
</dbReference>
<feature type="modified residue" description="N6-(pyridoxal phosphate)lysine" evidence="8 9">
    <location>
        <position position="252"/>
    </location>
</feature>
<name>A0A9X7INL1_9MYCO</name>
<comment type="catalytic activity">
    <reaction evidence="8">
        <text>O-succinyl-L-homoserine + hydrogen sulfide = L-homocysteine + succinate</text>
        <dbReference type="Rhea" id="RHEA:27826"/>
        <dbReference type="ChEBI" id="CHEBI:29919"/>
        <dbReference type="ChEBI" id="CHEBI:30031"/>
        <dbReference type="ChEBI" id="CHEBI:57661"/>
        <dbReference type="ChEBI" id="CHEBI:58199"/>
    </reaction>
</comment>
<dbReference type="AlphaFoldDB" id="A0A9X7INL1"/>
<sequence length="439" mass="46322">MAGRRPALDAVMSDSQPARSGRCAGPSVGSPSSSLAEPSVRVPKPLPDGVSAATIGVRGGLLRTQFEETAEGLFLTSGYVYDSAAAAEQAFTGEVDRFVYSRYGNPTVSMFEERLRLIEGAPAAFATASGMAAVFVALGALLKAGDRLVAARSLFGSCFVICNEILPRWGVETVFVDGEDLAQWEQALSVPTNAVFFETPSNPMQSLVDIAAVTELAHAAGAKVVLDNVFATPLLQQGLPLGVDVVVYSGTKHLDGQGRVLGGAILGDQEYIDGPVQTLMRHTGPALSAFNAWILLKGLETLAIRVDYANSAALRIAEFLEQHPAVSWVRYPFLASHPQYDLARKQMSGGGTVITFELDGPQSSAKQRAFELLDKLKLIDISNNLGDAKSLITHPATTTHRAMGPDGRAAIGLGDGVVRISVGLEGTDDLIADLDQALG</sequence>
<evidence type="ECO:0000256" key="4">
    <source>
        <dbReference type="ARBA" id="ARBA00022898"/>
    </source>
</evidence>
<comment type="similarity">
    <text evidence="6 8">Belongs to the trans-sulfuration enzymes family. MetZ subfamily.</text>
</comment>
<evidence type="ECO:0000313" key="12">
    <source>
        <dbReference type="EMBL" id="PQM52566.1"/>
    </source>
</evidence>
<evidence type="ECO:0000256" key="11">
    <source>
        <dbReference type="SAM" id="MobiDB-lite"/>
    </source>
</evidence>
<dbReference type="FunFam" id="3.40.640.10:FF:000035">
    <property type="entry name" value="O-succinylhomoserine sulfhydrylase"/>
    <property type="match status" value="1"/>
</dbReference>
<dbReference type="SUPFAM" id="SSF53383">
    <property type="entry name" value="PLP-dependent transferases"/>
    <property type="match status" value="1"/>
</dbReference>
<dbReference type="Pfam" id="PF01053">
    <property type="entry name" value="Cys_Met_Meta_PP"/>
    <property type="match status" value="1"/>
</dbReference>
<evidence type="ECO:0000313" key="13">
    <source>
        <dbReference type="Proteomes" id="UP000237911"/>
    </source>
</evidence>
<dbReference type="GO" id="GO:0005737">
    <property type="term" value="C:cytoplasm"/>
    <property type="evidence" value="ECO:0007669"/>
    <property type="project" value="TreeGrafter"/>
</dbReference>
<evidence type="ECO:0000256" key="7">
    <source>
        <dbReference type="ARBA" id="ARBA00071157"/>
    </source>
</evidence>
<comment type="cofactor">
    <cofactor evidence="1 8 10">
        <name>pyridoxal 5'-phosphate</name>
        <dbReference type="ChEBI" id="CHEBI:597326"/>
    </cofactor>
</comment>
<dbReference type="PIRSF" id="PIRSF001434">
    <property type="entry name" value="CGS"/>
    <property type="match status" value="1"/>
</dbReference>
<dbReference type="NCBIfam" id="NF005870">
    <property type="entry name" value="PRK07810.1"/>
    <property type="match status" value="1"/>
</dbReference>
<evidence type="ECO:0000256" key="6">
    <source>
        <dbReference type="ARBA" id="ARBA00060995"/>
    </source>
</evidence>
<dbReference type="GO" id="GO:0016846">
    <property type="term" value="F:carbon-sulfur lyase activity"/>
    <property type="evidence" value="ECO:0007669"/>
    <property type="project" value="TreeGrafter"/>
</dbReference>
<evidence type="ECO:0000256" key="10">
    <source>
        <dbReference type="RuleBase" id="RU362118"/>
    </source>
</evidence>
<comment type="caution">
    <text evidence="12">The sequence shown here is derived from an EMBL/GenBank/DDBJ whole genome shotgun (WGS) entry which is preliminary data.</text>
</comment>
<keyword evidence="13" id="KW-1185">Reference proteome</keyword>
<dbReference type="Gene3D" id="3.90.1150.10">
    <property type="entry name" value="Aspartate Aminotransferase, domain 1"/>
    <property type="match status" value="1"/>
</dbReference>
<comment type="function">
    <text evidence="8">Catalyzes the formation of L-homocysteine from O-succinyl-L-homoserine (OSHS) and hydrogen sulfide.</text>
</comment>
<dbReference type="PANTHER" id="PTHR11808:SF80">
    <property type="entry name" value="CYSTATHIONINE GAMMA-LYASE"/>
    <property type="match status" value="1"/>
</dbReference>
<comment type="pathway">
    <text evidence="8">Amino-acid biosynthesis; L-methionine biosynthesis via de novo pathway; L-homocysteine from O-succinyl-L-homoserine: step 1/1.</text>
</comment>
<gene>
    <name evidence="8" type="primary">metZ</name>
    <name evidence="12" type="ORF">C5U48_09210</name>
</gene>
<proteinExistence type="inferred from homology"/>
<dbReference type="Gene3D" id="3.40.640.10">
    <property type="entry name" value="Type I PLP-dependent aspartate aminotransferase-like (Major domain)"/>
    <property type="match status" value="1"/>
</dbReference>
<reference evidence="12 13" key="1">
    <citation type="submission" date="2018-02" db="EMBL/GenBank/DDBJ databases">
        <title>Draft genome sequence of Mycobacterium virginiense isolated from mud of a swine farm in Japan.</title>
        <authorList>
            <person name="Ohya K."/>
        </authorList>
    </citation>
    <scope>NUCLEOTIDE SEQUENCE [LARGE SCALE GENOMIC DNA]</scope>
    <source>
        <strain evidence="12 13">GF75</strain>
    </source>
</reference>
<accession>A0A9X7INL1</accession>
<evidence type="ECO:0000256" key="9">
    <source>
        <dbReference type="PIRSR" id="PIRSR001434-2"/>
    </source>
</evidence>
<evidence type="ECO:0000256" key="8">
    <source>
        <dbReference type="HAMAP-Rule" id="MF_02056"/>
    </source>
</evidence>
<organism evidence="12 13">
    <name type="scientific">Mycolicibacter virginiensis</name>
    <dbReference type="NCBI Taxonomy" id="1795032"/>
    <lineage>
        <taxon>Bacteria</taxon>
        <taxon>Bacillati</taxon>
        <taxon>Actinomycetota</taxon>
        <taxon>Actinomycetes</taxon>
        <taxon>Mycobacteriales</taxon>
        <taxon>Mycobacteriaceae</taxon>
        <taxon>Mycolicibacter</taxon>
    </lineage>
</organism>
<keyword evidence="5 8" id="KW-0486">Methionine biosynthesis</keyword>
<evidence type="ECO:0000256" key="1">
    <source>
        <dbReference type="ARBA" id="ARBA00001933"/>
    </source>
</evidence>
<dbReference type="EMBL" id="PUEV01000045">
    <property type="protein sequence ID" value="PQM52566.1"/>
    <property type="molecule type" value="Genomic_DNA"/>
</dbReference>
<evidence type="ECO:0000256" key="2">
    <source>
        <dbReference type="ARBA" id="ARBA00011881"/>
    </source>
</evidence>
<dbReference type="InterPro" id="IPR015421">
    <property type="entry name" value="PyrdxlP-dep_Trfase_major"/>
</dbReference>
<dbReference type="CDD" id="cd00614">
    <property type="entry name" value="CGS_like"/>
    <property type="match status" value="1"/>
</dbReference>
<dbReference type="EC" id="2.5.1.-" evidence="8"/>
<evidence type="ECO:0000256" key="5">
    <source>
        <dbReference type="ARBA" id="ARBA00023167"/>
    </source>
</evidence>